<dbReference type="GO" id="GO:0003677">
    <property type="term" value="F:DNA binding"/>
    <property type="evidence" value="ECO:0007669"/>
    <property type="project" value="TreeGrafter"/>
</dbReference>
<keyword evidence="3" id="KW-1185">Reference proteome</keyword>
<evidence type="ECO:0000256" key="1">
    <source>
        <dbReference type="SAM" id="MobiDB-lite"/>
    </source>
</evidence>
<dbReference type="EMBL" id="VVIM01000009">
    <property type="protein sequence ID" value="KAB0794133.1"/>
    <property type="molecule type" value="Genomic_DNA"/>
</dbReference>
<sequence>MTLKRLIRRGADRLPGFKKAQVFTDEEEKQLADYLLHASRLNYGLSLMKFRELAYEFGVANHKKIPATWDVKKIAGRDWARSFMDRNSCLSLRNPEPTSLARSTAFNKHTVSTFFAKLKTVIEKHGFTPENIWNLDETGVTTVHRPSKIIGPKGAKQVAKVTSGERGQLVTVCSAVNACGNHVPPFLILPIVNWQDRMLQGAPPGSAGSHCLLGQAYPKAFSPANIQSGFRVSGIFPFNSDIFREDEFYTSLVTDRPNPMGETTVDPVVPEFPPALSPSSQPGPSNQLHQSPTTNPSSVMISPVEVRPFPQAPPRVGIPTKGRKRGRCRILTETPEKVELEAELLAKSERKASRV</sequence>
<dbReference type="PANTHER" id="PTHR19303">
    <property type="entry name" value="TRANSPOSON"/>
    <property type="match status" value="1"/>
</dbReference>
<dbReference type="AlphaFoldDB" id="A0A5N4A9Z1"/>
<proteinExistence type="predicted"/>
<evidence type="ECO:0000313" key="3">
    <source>
        <dbReference type="Proteomes" id="UP000327044"/>
    </source>
</evidence>
<name>A0A5N4A9Z1_PHOPY</name>
<dbReference type="InterPro" id="IPR050863">
    <property type="entry name" value="CenT-Element_Derived"/>
</dbReference>
<feature type="compositionally biased region" description="Polar residues" evidence="1">
    <location>
        <begin position="277"/>
        <end position="300"/>
    </location>
</feature>
<dbReference type="InParanoid" id="A0A5N4A9Z1"/>
<gene>
    <name evidence="2" type="ORF">PPYR_13753</name>
</gene>
<accession>A0A5N4A9Z1</accession>
<dbReference type="PANTHER" id="PTHR19303:SF71">
    <property type="entry name" value="ZINC FINGER PHD-TYPE DOMAIN-CONTAINING PROTEIN"/>
    <property type="match status" value="1"/>
</dbReference>
<evidence type="ECO:0008006" key="4">
    <source>
        <dbReference type="Google" id="ProtNLM"/>
    </source>
</evidence>
<feature type="region of interest" description="Disordered" evidence="1">
    <location>
        <begin position="253"/>
        <end position="326"/>
    </location>
</feature>
<protein>
    <recommendedName>
        <fullName evidence="4">HTH CENPB-type domain-containing protein</fullName>
    </recommendedName>
</protein>
<comment type="caution">
    <text evidence="2">The sequence shown here is derived from an EMBL/GenBank/DDBJ whole genome shotgun (WGS) entry which is preliminary data.</text>
</comment>
<dbReference type="GO" id="GO:0005634">
    <property type="term" value="C:nucleus"/>
    <property type="evidence" value="ECO:0007669"/>
    <property type="project" value="TreeGrafter"/>
</dbReference>
<reference evidence="2 3" key="1">
    <citation type="journal article" date="2018" name="Elife">
        <title>Firefly genomes illuminate parallel origins of bioluminescence in beetles.</title>
        <authorList>
            <person name="Fallon T.R."/>
            <person name="Lower S.E."/>
            <person name="Chang C.H."/>
            <person name="Bessho-Uehara M."/>
            <person name="Martin G.J."/>
            <person name="Bewick A.J."/>
            <person name="Behringer M."/>
            <person name="Debat H.J."/>
            <person name="Wong I."/>
            <person name="Day J.C."/>
            <person name="Suvorov A."/>
            <person name="Silva C.J."/>
            <person name="Stanger-Hall K.F."/>
            <person name="Hall D.W."/>
            <person name="Schmitz R.J."/>
            <person name="Nelson D.R."/>
            <person name="Lewis S.M."/>
            <person name="Shigenobu S."/>
            <person name="Bybee S.M."/>
            <person name="Larracuente A.M."/>
            <person name="Oba Y."/>
            <person name="Weng J.K."/>
        </authorList>
    </citation>
    <scope>NUCLEOTIDE SEQUENCE [LARGE SCALE GENOMIC DNA]</scope>
    <source>
        <strain evidence="2">1611_PpyrPB1</strain>
        <tissue evidence="2">Whole body</tissue>
    </source>
</reference>
<dbReference type="Proteomes" id="UP000327044">
    <property type="component" value="Unassembled WGS sequence"/>
</dbReference>
<organism evidence="2 3">
    <name type="scientific">Photinus pyralis</name>
    <name type="common">Common eastern firefly</name>
    <name type="synonym">Lampyris pyralis</name>
    <dbReference type="NCBI Taxonomy" id="7054"/>
    <lineage>
        <taxon>Eukaryota</taxon>
        <taxon>Metazoa</taxon>
        <taxon>Ecdysozoa</taxon>
        <taxon>Arthropoda</taxon>
        <taxon>Hexapoda</taxon>
        <taxon>Insecta</taxon>
        <taxon>Pterygota</taxon>
        <taxon>Neoptera</taxon>
        <taxon>Endopterygota</taxon>
        <taxon>Coleoptera</taxon>
        <taxon>Polyphaga</taxon>
        <taxon>Elateriformia</taxon>
        <taxon>Elateroidea</taxon>
        <taxon>Lampyridae</taxon>
        <taxon>Lampyrinae</taxon>
        <taxon>Photinus</taxon>
    </lineage>
</organism>
<evidence type="ECO:0000313" key="2">
    <source>
        <dbReference type="EMBL" id="KAB0794133.1"/>
    </source>
</evidence>